<dbReference type="Proteomes" id="UP001595891">
    <property type="component" value="Unassembled WGS sequence"/>
</dbReference>
<dbReference type="Pfam" id="PF21806">
    <property type="entry name" value="DUF6879"/>
    <property type="match status" value="1"/>
</dbReference>
<evidence type="ECO:0000313" key="3">
    <source>
        <dbReference type="Proteomes" id="UP001595891"/>
    </source>
</evidence>
<proteinExistence type="predicted"/>
<protein>
    <submittedName>
        <fullName evidence="2">DUF6879 family protein</fullName>
    </submittedName>
</protein>
<sequence length="177" mass="20917">MELLKGEDFEDLFHAFERSAFHLELKDSYDTPEERGPFGLFLEGRLDEYAWHRSWLNLIREVTQQGKQIQRARLVTVPHVDYTRWGLEVARLNIEAGEDIRYLPRHLARGIDFPADDFWLFDDDRLVFTVFEPGGRFIGGVDVRYPVLVEQCRRVRDEVWAIAIPRGKYVHSEHTSR</sequence>
<accession>A0ABV9EBN8</accession>
<organism evidence="2 3">
    <name type="scientific">Sphaerisporangium corydalis</name>
    <dbReference type="NCBI Taxonomy" id="1441875"/>
    <lineage>
        <taxon>Bacteria</taxon>
        <taxon>Bacillati</taxon>
        <taxon>Actinomycetota</taxon>
        <taxon>Actinomycetes</taxon>
        <taxon>Streptosporangiales</taxon>
        <taxon>Streptosporangiaceae</taxon>
        <taxon>Sphaerisporangium</taxon>
    </lineage>
</organism>
<dbReference type="EMBL" id="JBHSFN010000006">
    <property type="protein sequence ID" value="MFC4586965.1"/>
    <property type="molecule type" value="Genomic_DNA"/>
</dbReference>
<gene>
    <name evidence="2" type="ORF">ACFO8L_12815</name>
</gene>
<name>A0ABV9EBN8_9ACTN</name>
<evidence type="ECO:0000259" key="1">
    <source>
        <dbReference type="Pfam" id="PF21806"/>
    </source>
</evidence>
<reference evidence="3" key="1">
    <citation type="journal article" date="2019" name="Int. J. Syst. Evol. Microbiol.">
        <title>The Global Catalogue of Microorganisms (GCM) 10K type strain sequencing project: providing services to taxonomists for standard genome sequencing and annotation.</title>
        <authorList>
            <consortium name="The Broad Institute Genomics Platform"/>
            <consortium name="The Broad Institute Genome Sequencing Center for Infectious Disease"/>
            <person name="Wu L."/>
            <person name="Ma J."/>
        </authorList>
    </citation>
    <scope>NUCLEOTIDE SEQUENCE [LARGE SCALE GENOMIC DNA]</scope>
    <source>
        <strain evidence="3">CCUG 49560</strain>
    </source>
</reference>
<dbReference type="InterPro" id="IPR049244">
    <property type="entry name" value="DUF6879"/>
</dbReference>
<feature type="domain" description="DUF6879" evidence="1">
    <location>
        <begin position="7"/>
        <end position="170"/>
    </location>
</feature>
<dbReference type="RefSeq" id="WP_262848895.1">
    <property type="nucleotide sequence ID" value="NZ_JANZYP010000079.1"/>
</dbReference>
<keyword evidence="3" id="KW-1185">Reference proteome</keyword>
<evidence type="ECO:0000313" key="2">
    <source>
        <dbReference type="EMBL" id="MFC4586965.1"/>
    </source>
</evidence>
<comment type="caution">
    <text evidence="2">The sequence shown here is derived from an EMBL/GenBank/DDBJ whole genome shotgun (WGS) entry which is preliminary data.</text>
</comment>